<dbReference type="AlphaFoldDB" id="A0A9W9PZT3"/>
<reference evidence="2" key="2">
    <citation type="journal article" date="2023" name="IMA Fungus">
        <title>Comparative genomic study of the Penicillium genus elucidates a diverse pangenome and 15 lateral gene transfer events.</title>
        <authorList>
            <person name="Petersen C."/>
            <person name="Sorensen T."/>
            <person name="Nielsen M.R."/>
            <person name="Sondergaard T.E."/>
            <person name="Sorensen J.L."/>
            <person name="Fitzpatrick D.A."/>
            <person name="Frisvad J.C."/>
            <person name="Nielsen K.L."/>
        </authorList>
    </citation>
    <scope>NUCLEOTIDE SEQUENCE</scope>
    <source>
        <strain evidence="2">IBT 21472</strain>
    </source>
</reference>
<comment type="caution">
    <text evidence="2">The sequence shown here is derived from an EMBL/GenBank/DDBJ whole genome shotgun (WGS) entry which is preliminary data.</text>
</comment>
<organism evidence="2 3">
    <name type="scientific">Penicillium atrosanguineum</name>
    <dbReference type="NCBI Taxonomy" id="1132637"/>
    <lineage>
        <taxon>Eukaryota</taxon>
        <taxon>Fungi</taxon>
        <taxon>Dikarya</taxon>
        <taxon>Ascomycota</taxon>
        <taxon>Pezizomycotina</taxon>
        <taxon>Eurotiomycetes</taxon>
        <taxon>Eurotiomycetidae</taxon>
        <taxon>Eurotiales</taxon>
        <taxon>Aspergillaceae</taxon>
        <taxon>Penicillium</taxon>
    </lineage>
</organism>
<keyword evidence="3" id="KW-1185">Reference proteome</keyword>
<feature type="region of interest" description="Disordered" evidence="1">
    <location>
        <begin position="15"/>
        <end position="39"/>
    </location>
</feature>
<name>A0A9W9PZT3_9EURO</name>
<protein>
    <submittedName>
        <fullName evidence="2">Uncharacterized protein</fullName>
    </submittedName>
</protein>
<sequence>MSSFNNFQNMLDQQVGSLPKRSWPAPDNPKKQQRPIPASSLRVQGAAWATAGGGMAATLNGAYRIFRNFRGFKYI</sequence>
<proteinExistence type="predicted"/>
<gene>
    <name evidence="2" type="ORF">N7476_004156</name>
</gene>
<accession>A0A9W9PZT3</accession>
<evidence type="ECO:0000256" key="1">
    <source>
        <dbReference type="SAM" id="MobiDB-lite"/>
    </source>
</evidence>
<evidence type="ECO:0000313" key="2">
    <source>
        <dbReference type="EMBL" id="KAJ5321154.1"/>
    </source>
</evidence>
<dbReference type="Proteomes" id="UP001147746">
    <property type="component" value="Unassembled WGS sequence"/>
</dbReference>
<dbReference type="OrthoDB" id="4328642at2759"/>
<dbReference type="EMBL" id="JAPZBO010000003">
    <property type="protein sequence ID" value="KAJ5321154.1"/>
    <property type="molecule type" value="Genomic_DNA"/>
</dbReference>
<reference evidence="2" key="1">
    <citation type="submission" date="2022-12" db="EMBL/GenBank/DDBJ databases">
        <authorList>
            <person name="Petersen C."/>
        </authorList>
    </citation>
    <scope>NUCLEOTIDE SEQUENCE</scope>
    <source>
        <strain evidence="2">IBT 21472</strain>
    </source>
</reference>
<evidence type="ECO:0000313" key="3">
    <source>
        <dbReference type="Proteomes" id="UP001147746"/>
    </source>
</evidence>